<dbReference type="RefSeq" id="WP_284197436.1">
    <property type="nucleotide sequence ID" value="NZ_BSOG01000004.1"/>
</dbReference>
<evidence type="ECO:0000313" key="1">
    <source>
        <dbReference type="EMBL" id="GLR14362.1"/>
    </source>
</evidence>
<dbReference type="InterPro" id="IPR043869">
    <property type="entry name" value="DUF5829"/>
</dbReference>
<protein>
    <recommendedName>
        <fullName evidence="3">VOC family protein</fullName>
    </recommendedName>
</protein>
<organism evidence="1 2">
    <name type="scientific">Chitinimonas prasina</name>
    <dbReference type="NCBI Taxonomy" id="1434937"/>
    <lineage>
        <taxon>Bacteria</taxon>
        <taxon>Pseudomonadati</taxon>
        <taxon>Pseudomonadota</taxon>
        <taxon>Betaproteobacteria</taxon>
        <taxon>Neisseriales</taxon>
        <taxon>Chitinibacteraceae</taxon>
        <taxon>Chitinimonas</taxon>
    </lineage>
</organism>
<keyword evidence="2" id="KW-1185">Reference proteome</keyword>
<dbReference type="EMBL" id="BSOG01000004">
    <property type="protein sequence ID" value="GLR14362.1"/>
    <property type="molecule type" value="Genomic_DNA"/>
</dbReference>
<dbReference type="Pfam" id="PF19147">
    <property type="entry name" value="DUF5829"/>
    <property type="match status" value="1"/>
</dbReference>
<proteinExistence type="predicted"/>
<gene>
    <name evidence="1" type="ORF">GCM10007907_31520</name>
</gene>
<name>A0ABQ5YIM6_9NEIS</name>
<reference evidence="2" key="1">
    <citation type="journal article" date="2019" name="Int. J. Syst. Evol. Microbiol.">
        <title>The Global Catalogue of Microorganisms (GCM) 10K type strain sequencing project: providing services to taxonomists for standard genome sequencing and annotation.</title>
        <authorList>
            <consortium name="The Broad Institute Genomics Platform"/>
            <consortium name="The Broad Institute Genome Sequencing Center for Infectious Disease"/>
            <person name="Wu L."/>
            <person name="Ma J."/>
        </authorList>
    </citation>
    <scope>NUCLEOTIDE SEQUENCE [LARGE SCALE GENOMIC DNA]</scope>
    <source>
        <strain evidence="2">NBRC 110044</strain>
    </source>
</reference>
<accession>A0ABQ5YIM6</accession>
<evidence type="ECO:0008006" key="3">
    <source>
        <dbReference type="Google" id="ProtNLM"/>
    </source>
</evidence>
<dbReference type="Proteomes" id="UP001156706">
    <property type="component" value="Unassembled WGS sequence"/>
</dbReference>
<evidence type="ECO:0000313" key="2">
    <source>
        <dbReference type="Proteomes" id="UP001156706"/>
    </source>
</evidence>
<sequence>MQPLVTLNHLYLYLDQATRDAILASPFMRQEFAALTVSTAAMDNGRQWTGVYLTGEQTYIELFCPADHGQEAVGDAGIALATETEGDIELAKQVLAKAGLDYPVELLQRELEGVKVPWFWNLSLIAAAEREPEPFCAWIMEVERDYLARSGLPAADAPTGISRREYNAQRFDPGRYLKDVTEIRLALPADQAALFGQQLCLLGYAATAAEQGMAYHGPDMVLSVQRATGQRRGVIAIRLSLQREKQGETEYRFGSGSVLQFDRPDSAIWRFTG</sequence>
<comment type="caution">
    <text evidence="1">The sequence shown here is derived from an EMBL/GenBank/DDBJ whole genome shotgun (WGS) entry which is preliminary data.</text>
</comment>